<dbReference type="AlphaFoldDB" id="A0AB39VGQ2"/>
<gene>
    <name evidence="4" type="ORF">AB8B22_00285</name>
</gene>
<dbReference type="Gene3D" id="3.40.50.2000">
    <property type="entry name" value="Glycogen Phosphorylase B"/>
    <property type="match status" value="2"/>
</dbReference>
<dbReference type="GO" id="GO:0009103">
    <property type="term" value="P:lipopolysaccharide biosynthetic process"/>
    <property type="evidence" value="ECO:0007669"/>
    <property type="project" value="TreeGrafter"/>
</dbReference>
<dbReference type="GO" id="GO:0016757">
    <property type="term" value="F:glycosyltransferase activity"/>
    <property type="evidence" value="ECO:0007669"/>
    <property type="project" value="InterPro"/>
</dbReference>
<accession>A0AB39VGQ2</accession>
<evidence type="ECO:0000259" key="2">
    <source>
        <dbReference type="Pfam" id="PF00534"/>
    </source>
</evidence>
<dbReference type="InterPro" id="IPR028098">
    <property type="entry name" value="Glyco_trans_4-like_N"/>
</dbReference>
<feature type="domain" description="Glycosyl transferase family 1" evidence="2">
    <location>
        <begin position="194"/>
        <end position="350"/>
    </location>
</feature>
<evidence type="ECO:0000313" key="4">
    <source>
        <dbReference type="EMBL" id="XDU66880.1"/>
    </source>
</evidence>
<dbReference type="KEGG" id="lrug:AB8B22_00285"/>
<evidence type="ECO:0000256" key="1">
    <source>
        <dbReference type="ARBA" id="ARBA00022679"/>
    </source>
</evidence>
<evidence type="ECO:0000259" key="3">
    <source>
        <dbReference type="Pfam" id="PF13439"/>
    </source>
</evidence>
<dbReference type="InterPro" id="IPR001296">
    <property type="entry name" value="Glyco_trans_1"/>
</dbReference>
<keyword evidence="1" id="KW-0808">Transferase</keyword>
<reference evidence="4" key="1">
    <citation type="submission" date="2024-07" db="EMBL/GenBank/DDBJ databases">
        <authorList>
            <person name="Li X.-J."/>
            <person name="Wang X."/>
        </authorList>
    </citation>
    <scope>NUCLEOTIDE SEQUENCE</scope>
    <source>
        <strain evidence="4">HSP-334</strain>
    </source>
</reference>
<name>A0AB39VGQ2_9FUSO</name>
<dbReference type="SUPFAM" id="SSF53756">
    <property type="entry name" value="UDP-Glycosyltransferase/glycogen phosphorylase"/>
    <property type="match status" value="1"/>
</dbReference>
<organism evidence="4">
    <name type="scientific">Leptotrichia rugosa</name>
    <dbReference type="NCBI Taxonomy" id="3239302"/>
    <lineage>
        <taxon>Bacteria</taxon>
        <taxon>Fusobacteriati</taxon>
        <taxon>Fusobacteriota</taxon>
        <taxon>Fusobacteriia</taxon>
        <taxon>Fusobacteriales</taxon>
        <taxon>Leptotrichiaceae</taxon>
        <taxon>Leptotrichia</taxon>
    </lineage>
</organism>
<dbReference type="PANTHER" id="PTHR46401:SF2">
    <property type="entry name" value="GLYCOSYLTRANSFERASE WBBK-RELATED"/>
    <property type="match status" value="1"/>
</dbReference>
<dbReference type="RefSeq" id="WP_369711134.1">
    <property type="nucleotide sequence ID" value="NZ_CP165644.1"/>
</dbReference>
<dbReference type="CDD" id="cd03809">
    <property type="entry name" value="GT4_MtfB-like"/>
    <property type="match status" value="1"/>
</dbReference>
<dbReference type="Pfam" id="PF00534">
    <property type="entry name" value="Glycos_transf_1"/>
    <property type="match status" value="1"/>
</dbReference>
<protein>
    <submittedName>
        <fullName evidence="4">Glycosyltransferase family 4 protein</fullName>
    </submittedName>
</protein>
<feature type="domain" description="Glycosyltransferase subfamily 4-like N-terminal" evidence="3">
    <location>
        <begin position="17"/>
        <end position="175"/>
    </location>
</feature>
<dbReference type="EMBL" id="CP165644">
    <property type="protein sequence ID" value="XDU66880.1"/>
    <property type="molecule type" value="Genomic_DNA"/>
</dbReference>
<dbReference type="Pfam" id="PF13439">
    <property type="entry name" value="Glyco_transf_4"/>
    <property type="match status" value="1"/>
</dbReference>
<dbReference type="PANTHER" id="PTHR46401">
    <property type="entry name" value="GLYCOSYLTRANSFERASE WBBK-RELATED"/>
    <property type="match status" value="1"/>
</dbReference>
<dbReference type="FunFam" id="3.40.50.2000:FF:000119">
    <property type="entry name" value="Glycosyl transferase group 1"/>
    <property type="match status" value="1"/>
</dbReference>
<sequence length="371" mass="43351">MKKISLELQWAIGKKTGVGWYIYNIVRELNKSRKNEYVAEFVNFLNKYDARKEINCDIEIKENKLMPYKIYNFLTKKLNISHNLIFGTKSDIYHFFNFTIPKNIKGKVINTIYDTVFISAPETMGDRKTLKEYKYGAQKSDLIITISESARKDIVDHLKVPKEKIKIIYPGIDFEKYSRETEENKLRKIRGKYKLPKKYILYLGTIEPRKNIVRIINSFLEYRNLTKSDIKLVIAGGKGWKYEKIMKSVDQNKQNIILTGYIEEEDKIPLYKMAEIFVFPSLYEGFGMPVLEAMACGVPVVTSNVSSLPEVAGKAAILVNPLKEEEMTDAYNKILSNEEFRKKMIEEGIEQSKKFQWKESARKLEKIYEEL</sequence>
<proteinExistence type="predicted"/>